<dbReference type="Proteomes" id="UP000019450">
    <property type="component" value="Chromosome"/>
</dbReference>
<accession>W8GFG8</accession>
<dbReference type="EMBL" id="CP006932">
    <property type="protein sequence ID" value="AHK22343.1"/>
    <property type="molecule type" value="Genomic_DNA"/>
</dbReference>
<evidence type="ECO:0008006" key="4">
    <source>
        <dbReference type="Google" id="ProtNLM"/>
    </source>
</evidence>
<protein>
    <recommendedName>
        <fullName evidence="4">Lipoprotein</fullName>
    </recommendedName>
</protein>
<evidence type="ECO:0000313" key="2">
    <source>
        <dbReference type="EMBL" id="AHK22343.1"/>
    </source>
</evidence>
<sequence>MKNEYQIKKIIDLFFILAAIAGCLASIIVGSMNVADANDINNAAGFNLINTAWYWIEIFLMPFIYAGAAFIIDIIIKRILFIDQKNNQNKEKISN</sequence>
<keyword evidence="1" id="KW-1133">Transmembrane helix</keyword>
<evidence type="ECO:0000313" key="3">
    <source>
        <dbReference type="Proteomes" id="UP000019450"/>
    </source>
</evidence>
<evidence type="ECO:0000256" key="1">
    <source>
        <dbReference type="SAM" id="Phobius"/>
    </source>
</evidence>
<gene>
    <name evidence="2" type="ORF">X271_00237</name>
</gene>
<dbReference type="PROSITE" id="PS51257">
    <property type="entry name" value="PROKAR_LIPOPROTEIN"/>
    <property type="match status" value="1"/>
</dbReference>
<dbReference type="KEGG" id="hcr:X271_00237"/>
<organism evidence="2 3">
    <name type="scientific">Candidatus Hepatoplasma crinochetorum Av</name>
    <dbReference type="NCBI Taxonomy" id="1427984"/>
    <lineage>
        <taxon>Bacteria</taxon>
        <taxon>Bacillati</taxon>
        <taxon>Mycoplasmatota</taxon>
        <taxon>Mollicutes</taxon>
        <taxon>Candidatus Hepatoplasmataceae</taxon>
        <taxon>Candidatus Hepatoplasma</taxon>
    </lineage>
</organism>
<keyword evidence="1" id="KW-0472">Membrane</keyword>
<feature type="transmembrane region" description="Helical" evidence="1">
    <location>
        <begin position="12"/>
        <end position="32"/>
    </location>
</feature>
<dbReference type="RefSeq" id="WP_025208645.1">
    <property type="nucleotide sequence ID" value="NZ_CP006932.1"/>
</dbReference>
<proteinExistence type="predicted"/>
<keyword evidence="3" id="KW-1185">Reference proteome</keyword>
<dbReference type="STRING" id="1427984.X271_00237"/>
<keyword evidence="1" id="KW-0812">Transmembrane</keyword>
<name>W8GFG8_9MOLU</name>
<reference evidence="2 3" key="1">
    <citation type="journal article" date="2014" name="Genome Biol. Evol.">
        <title>Phylogenomics of "Candidatus Hepatoplasma crinochetorum," a Lineage of Mollicutes Associated with Noninsect Arthropods.</title>
        <authorList>
            <person name="Leclercq S."/>
            <person name="Dittmer J."/>
            <person name="Bouchon D."/>
            <person name="Cordaux R."/>
        </authorList>
    </citation>
    <scope>NUCLEOTIDE SEQUENCE [LARGE SCALE GENOMIC DNA]</scope>
    <source>
        <strain evidence="2 3">Av</strain>
    </source>
</reference>
<dbReference type="AlphaFoldDB" id="W8GFG8"/>
<feature type="transmembrane region" description="Helical" evidence="1">
    <location>
        <begin position="52"/>
        <end position="76"/>
    </location>
</feature>
<dbReference type="HOGENOM" id="CLU_2367632_0_0_14"/>